<proteinExistence type="predicted"/>
<gene>
    <name evidence="1" type="ORF">G3I43_33410</name>
</gene>
<organism evidence="1">
    <name type="scientific">Streptomyces anulatus</name>
    <name type="common">Streptomyces chrysomallus</name>
    <dbReference type="NCBI Taxonomy" id="1892"/>
    <lineage>
        <taxon>Bacteria</taxon>
        <taxon>Bacillati</taxon>
        <taxon>Actinomycetota</taxon>
        <taxon>Actinomycetes</taxon>
        <taxon>Kitasatosporales</taxon>
        <taxon>Streptomycetaceae</taxon>
        <taxon>Streptomyces</taxon>
    </lineage>
</organism>
<name>A0A6G3T189_STRAQ</name>
<evidence type="ECO:0000313" key="1">
    <source>
        <dbReference type="EMBL" id="NEB89024.1"/>
    </source>
</evidence>
<reference evidence="1" key="1">
    <citation type="submission" date="2020-01" db="EMBL/GenBank/DDBJ databases">
        <title>Insect and environment-associated Actinomycetes.</title>
        <authorList>
            <person name="Currrie C."/>
            <person name="Chevrette M."/>
            <person name="Carlson C."/>
            <person name="Stubbendieck R."/>
            <person name="Wendt-Pienkowski E."/>
        </authorList>
    </citation>
    <scope>NUCLEOTIDE SEQUENCE</scope>
    <source>
        <strain evidence="1">SID505</strain>
    </source>
</reference>
<comment type="caution">
    <text evidence="1">The sequence shown here is derived from an EMBL/GenBank/DDBJ whole genome shotgun (WGS) entry which is preliminary data.</text>
</comment>
<dbReference type="AlphaFoldDB" id="A0A6G3T189"/>
<accession>A0A6G3T189</accession>
<dbReference type="EMBL" id="JAAGMK010000946">
    <property type="protein sequence ID" value="NEB89024.1"/>
    <property type="molecule type" value="Genomic_DNA"/>
</dbReference>
<sequence length="265" mass="27719">MEVRFKLSKVLNREIRCYVAAAVQDEVAAGQEWAAIGEAIGVTAASARASWSEAKVAALLSTRPVRSARRGVSRQTPGAGTTRDWVFARPSGRLQRAGARVLRTYLTSLAEAGQVSVDDVAVQAGLPCDAVTLGLGGELIASWPVTYMLAALLGGQPLVLRTAWEVASGERVLGEQSAAEVRRCVGDVLRVLHVAAGEPDAQTLAALAHLAPDAVADVLAGVRIPDWPGTERLAAALGAEPGLVQPFWACWSSVEAVNGVRPDVG</sequence>
<protein>
    <submittedName>
        <fullName evidence="1">Uncharacterized protein</fullName>
    </submittedName>
</protein>